<dbReference type="InterPro" id="IPR023534">
    <property type="entry name" value="Rof/RNase_P-like"/>
</dbReference>
<dbReference type="GO" id="GO:0003723">
    <property type="term" value="F:RNA binding"/>
    <property type="evidence" value="ECO:0007669"/>
    <property type="project" value="InterPro"/>
</dbReference>
<keyword evidence="1 6" id="KW-0963">Cytoplasm</keyword>
<dbReference type="GO" id="GO:0001682">
    <property type="term" value="P:tRNA 5'-leader removal"/>
    <property type="evidence" value="ECO:0007669"/>
    <property type="project" value="UniProtKB-UniRule"/>
</dbReference>
<evidence type="ECO:0000313" key="7">
    <source>
        <dbReference type="EMBL" id="WEU39845.1"/>
    </source>
</evidence>
<accession>A0AAF0D1D5</accession>
<comment type="catalytic activity">
    <reaction evidence="6">
        <text>Endonucleolytic cleavage of RNA, removing 5'-extranucleotides from tRNA precursor.</text>
        <dbReference type="EC" id="3.1.26.5"/>
    </reaction>
</comment>
<evidence type="ECO:0000256" key="2">
    <source>
        <dbReference type="ARBA" id="ARBA00022694"/>
    </source>
</evidence>
<gene>
    <name evidence="6" type="primary">rnp1</name>
    <name evidence="7" type="ORF">OdinLCB4_005075</name>
</gene>
<comment type="similarity">
    <text evidence="6">Belongs to the eukaryotic/archaeal RNase P protein component 1 family.</text>
</comment>
<evidence type="ECO:0000256" key="1">
    <source>
        <dbReference type="ARBA" id="ARBA00022490"/>
    </source>
</evidence>
<protein>
    <recommendedName>
        <fullName evidence="6">Ribonuclease P protein component 1</fullName>
        <shortName evidence="6">RNase P component 1</shortName>
        <ecNumber evidence="6">3.1.26.5</ecNumber>
    </recommendedName>
    <alternativeName>
        <fullName evidence="6">Rpp29</fullName>
    </alternativeName>
</protein>
<dbReference type="Pfam" id="PF01868">
    <property type="entry name" value="RNase_P-MRP_p29"/>
    <property type="match status" value="1"/>
</dbReference>
<comment type="function">
    <text evidence="6">Part of ribonuclease P, a protein complex that generates mature tRNA molecules by cleaving their 5'-ends.</text>
</comment>
<comment type="subcellular location">
    <subcellularLocation>
        <location evidence="6">Cytoplasm</location>
    </subcellularLocation>
</comment>
<reference evidence="7" key="2">
    <citation type="journal article" date="2022" name="Nat. Microbiol.">
        <title>A closed Candidatus Odinarchaeum chromosome exposes Asgard archaeal viruses.</title>
        <authorList>
            <person name="Tamarit D."/>
            <person name="Caceres E.F."/>
            <person name="Krupovic M."/>
            <person name="Nijland R."/>
            <person name="Eme L."/>
            <person name="Robinson N.P."/>
            <person name="Ettema T.J.G."/>
        </authorList>
    </citation>
    <scope>NUCLEOTIDE SEQUENCE</scope>
    <source>
        <strain evidence="7">LCB_4</strain>
    </source>
</reference>
<dbReference type="AlphaFoldDB" id="A0AAF0D1D5"/>
<dbReference type="GO" id="GO:0005737">
    <property type="term" value="C:cytoplasm"/>
    <property type="evidence" value="ECO:0007669"/>
    <property type="project" value="UniProtKB-SubCell"/>
</dbReference>
<dbReference type="HAMAP" id="MF_00754">
    <property type="entry name" value="RNase_P_1"/>
    <property type="match status" value="1"/>
</dbReference>
<evidence type="ECO:0000256" key="3">
    <source>
        <dbReference type="ARBA" id="ARBA00022722"/>
    </source>
</evidence>
<dbReference type="GO" id="GO:0030677">
    <property type="term" value="C:ribonuclease P complex"/>
    <property type="evidence" value="ECO:0007669"/>
    <property type="project" value="UniProtKB-UniRule"/>
</dbReference>
<proteinExistence type="inferred from homology"/>
<dbReference type="InterPro" id="IPR036980">
    <property type="entry name" value="RNase_P/MRP_Rpp29_sf"/>
</dbReference>
<dbReference type="EC" id="3.1.26.5" evidence="6"/>
<dbReference type="InterPro" id="IPR023538">
    <property type="entry name" value="RNP1"/>
</dbReference>
<reference evidence="7" key="1">
    <citation type="journal article" date="2017" name="Nature">
        <title>Asgard archaea illuminate the origin of eukaryotic cellular complexity.</title>
        <authorList>
            <person name="Zaremba-Niedzwiedzka K."/>
            <person name="Caceres E.F."/>
            <person name="Saw J.H."/>
            <person name="Backstrom D."/>
            <person name="Juzokaite L."/>
            <person name="Vancaester E."/>
            <person name="Seitz K.W."/>
            <person name="Anantharaman K."/>
            <person name="Starnawski P."/>
            <person name="Kjeldsen K.U."/>
            <person name="Scott M.B."/>
            <person name="Nunoura T."/>
            <person name="Banfield J.F."/>
            <person name="Schramm A."/>
            <person name="Baker B.J."/>
            <person name="Spang A."/>
            <person name="Ettema T.J.G."/>
        </authorList>
    </citation>
    <scope>NUCLEOTIDE SEQUENCE</scope>
    <source>
        <strain evidence="7">LCB_4</strain>
    </source>
</reference>
<dbReference type="KEGG" id="oyw:OdinLCB4_005075"/>
<keyword evidence="3 6" id="KW-0540">Nuclease</keyword>
<comment type="subunit">
    <text evidence="6">Consists of a catalytic RNA component and at least 4-5 protein subunits.</text>
</comment>
<sequence length="92" mass="10881">MYNERTQKNILTLIGLKINIIDSSDRSLKGLTGLVLDETKNTLIIRQNSRILRIPKKVVRISLREKDRRITFNGSKLLGLPENRIKNYYWRR</sequence>
<keyword evidence="2 6" id="KW-0819">tRNA processing</keyword>
<dbReference type="SUPFAM" id="SSF101744">
    <property type="entry name" value="Rof/RNase P subunit-like"/>
    <property type="match status" value="1"/>
</dbReference>
<keyword evidence="4 6" id="KW-0255">Endonuclease</keyword>
<dbReference type="SMART" id="SM00538">
    <property type="entry name" value="POP4"/>
    <property type="match status" value="1"/>
</dbReference>
<dbReference type="Gene3D" id="2.30.30.210">
    <property type="entry name" value="Ribonuclease P/MRP, subunit p29"/>
    <property type="match status" value="1"/>
</dbReference>
<evidence type="ECO:0000256" key="4">
    <source>
        <dbReference type="ARBA" id="ARBA00022759"/>
    </source>
</evidence>
<dbReference type="GO" id="GO:0004526">
    <property type="term" value="F:ribonuclease P activity"/>
    <property type="evidence" value="ECO:0007669"/>
    <property type="project" value="UniProtKB-UniRule"/>
</dbReference>
<evidence type="ECO:0000256" key="6">
    <source>
        <dbReference type="HAMAP-Rule" id="MF_00754"/>
    </source>
</evidence>
<name>A0AAF0D1D5_ODILC</name>
<dbReference type="EMBL" id="CP091871">
    <property type="protein sequence ID" value="WEU39845.1"/>
    <property type="molecule type" value="Genomic_DNA"/>
</dbReference>
<evidence type="ECO:0000313" key="8">
    <source>
        <dbReference type="Proteomes" id="UP000186851"/>
    </source>
</evidence>
<dbReference type="Proteomes" id="UP000186851">
    <property type="component" value="Chromosome"/>
</dbReference>
<evidence type="ECO:0000256" key="5">
    <source>
        <dbReference type="ARBA" id="ARBA00022801"/>
    </source>
</evidence>
<keyword evidence="5 6" id="KW-0378">Hydrolase</keyword>
<organism evidence="7 8">
    <name type="scientific">Odinarchaeota yellowstonii (strain LCB_4)</name>
    <dbReference type="NCBI Taxonomy" id="1841599"/>
    <lineage>
        <taxon>Archaea</taxon>
        <taxon>Promethearchaeati</taxon>
        <taxon>Candidatus Odinarchaeota</taxon>
        <taxon>Candidatus Odinarchaeia</taxon>
        <taxon>Candidatus Odinarchaeales</taxon>
        <taxon>Candidatus Odinarchaeaceae</taxon>
        <taxon>Candidatus Odinarchaeum</taxon>
    </lineage>
</organism>
<dbReference type="InterPro" id="IPR002730">
    <property type="entry name" value="Rpp29/RNP1"/>
</dbReference>